<accession>A0A9P6R137</accession>
<dbReference type="Proteomes" id="UP000823405">
    <property type="component" value="Unassembled WGS sequence"/>
</dbReference>
<reference evidence="2" key="1">
    <citation type="journal article" date="2020" name="Fungal Divers.">
        <title>Resolving the Mortierellaceae phylogeny through synthesis of multi-gene phylogenetics and phylogenomics.</title>
        <authorList>
            <person name="Vandepol N."/>
            <person name="Liber J."/>
            <person name="Desiro A."/>
            <person name="Na H."/>
            <person name="Kennedy M."/>
            <person name="Barry K."/>
            <person name="Grigoriev I.V."/>
            <person name="Miller A.N."/>
            <person name="O'Donnell K."/>
            <person name="Stajich J.E."/>
            <person name="Bonito G."/>
        </authorList>
    </citation>
    <scope>NUCLEOTIDE SEQUENCE</scope>
    <source>
        <strain evidence="2">NVP60</strain>
    </source>
</reference>
<comment type="caution">
    <text evidence="2">The sequence shown here is derived from an EMBL/GenBank/DDBJ whole genome shotgun (WGS) entry which is preliminary data.</text>
</comment>
<keyword evidence="3" id="KW-1185">Reference proteome</keyword>
<feature type="region of interest" description="Disordered" evidence="1">
    <location>
        <begin position="1"/>
        <end position="32"/>
    </location>
</feature>
<sequence length="250" mass="26895">MIQSPVPIAEERDSVDESDKNPFMSKEEFRRPAPQAILPEGFKHAQFTLPLLPLPPQMKKVVNDDSSDDEVTELDTGRLVLEPYLTPAELAAHVPFPVPAVAAKESAPTPSLSNTSSNISTGLSIISSQPDTIVTDVSSFVSLGDTPTTTASMFCASPIFPPVLSPTSPAASGRTFSVSTAGSPATPRLPPGQSPPMVEGEDDYSWMEKKFDNNSYDDDDEKVFVRQAKKTRVPEAVGGGTRLSHFNFDT</sequence>
<evidence type="ECO:0000313" key="2">
    <source>
        <dbReference type="EMBL" id="KAG0307550.1"/>
    </source>
</evidence>
<feature type="compositionally biased region" description="Polar residues" evidence="1">
    <location>
        <begin position="170"/>
        <end position="183"/>
    </location>
</feature>
<gene>
    <name evidence="2" type="ORF">BGZ97_000360</name>
</gene>
<name>A0A9P6R137_9FUNG</name>
<evidence type="ECO:0000256" key="1">
    <source>
        <dbReference type="SAM" id="MobiDB-lite"/>
    </source>
</evidence>
<dbReference type="EMBL" id="JAAAIN010001061">
    <property type="protein sequence ID" value="KAG0307550.1"/>
    <property type="molecule type" value="Genomic_DNA"/>
</dbReference>
<protein>
    <submittedName>
        <fullName evidence="2">Uncharacterized protein</fullName>
    </submittedName>
</protein>
<dbReference type="AlphaFoldDB" id="A0A9P6R137"/>
<organism evidence="2 3">
    <name type="scientific">Linnemannia gamsii</name>
    <dbReference type="NCBI Taxonomy" id="64522"/>
    <lineage>
        <taxon>Eukaryota</taxon>
        <taxon>Fungi</taxon>
        <taxon>Fungi incertae sedis</taxon>
        <taxon>Mucoromycota</taxon>
        <taxon>Mortierellomycotina</taxon>
        <taxon>Mortierellomycetes</taxon>
        <taxon>Mortierellales</taxon>
        <taxon>Mortierellaceae</taxon>
        <taxon>Linnemannia</taxon>
    </lineage>
</organism>
<evidence type="ECO:0000313" key="3">
    <source>
        <dbReference type="Proteomes" id="UP000823405"/>
    </source>
</evidence>
<feature type="region of interest" description="Disordered" evidence="1">
    <location>
        <begin position="170"/>
        <end position="200"/>
    </location>
</feature>
<feature type="compositionally biased region" description="Basic and acidic residues" evidence="1">
    <location>
        <begin position="9"/>
        <end position="31"/>
    </location>
</feature>
<dbReference type="OrthoDB" id="2438946at2759"/>
<proteinExistence type="predicted"/>